<dbReference type="OMA" id="VIPCADH"/>
<evidence type="ECO:0000313" key="1">
    <source>
        <dbReference type="EnsemblPlants" id="TraesCS7D02G422000.1"/>
    </source>
</evidence>
<evidence type="ECO:0000313" key="2">
    <source>
        <dbReference type="Proteomes" id="UP000019116"/>
    </source>
</evidence>
<name>A0A3B6TVY9_WHEAT</name>
<keyword evidence="2" id="KW-1185">Reference proteome</keyword>
<dbReference type="STRING" id="4565.A0A3B6TVY9"/>
<dbReference type="PANTHER" id="PTHR14873">
    <property type="entry name" value="OS06G0694100 PROTEIN"/>
    <property type="match status" value="1"/>
</dbReference>
<dbReference type="OrthoDB" id="753785at2759"/>
<protein>
    <submittedName>
        <fullName evidence="1">Uncharacterized protein</fullName>
    </submittedName>
</protein>
<dbReference type="AlphaFoldDB" id="A0A3B6TVY9"/>
<dbReference type="PANTHER" id="PTHR14873:SF1">
    <property type="entry name" value="OS06G0694100 PROTEIN"/>
    <property type="match status" value="1"/>
</dbReference>
<dbReference type="EnsemblPlants" id="TraesCS7D02G422000.1">
    <property type="protein sequence ID" value="TraesCS7D02G422000.1"/>
    <property type="gene ID" value="TraesCS7D02G422000"/>
</dbReference>
<accession>A0A3B6TVY9</accession>
<dbReference type="Gramene" id="TraesCS7D02G422000.1">
    <property type="protein sequence ID" value="TraesCS7D02G422000.1"/>
    <property type="gene ID" value="TraesCS7D02G422000"/>
</dbReference>
<dbReference type="SMR" id="A0A3B6TVY9"/>
<organism evidence="1">
    <name type="scientific">Triticum aestivum</name>
    <name type="common">Wheat</name>
    <dbReference type="NCBI Taxonomy" id="4565"/>
    <lineage>
        <taxon>Eukaryota</taxon>
        <taxon>Viridiplantae</taxon>
        <taxon>Streptophyta</taxon>
        <taxon>Embryophyta</taxon>
        <taxon>Tracheophyta</taxon>
        <taxon>Spermatophyta</taxon>
        <taxon>Magnoliopsida</taxon>
        <taxon>Liliopsida</taxon>
        <taxon>Poales</taxon>
        <taxon>Poaceae</taxon>
        <taxon>BOP clade</taxon>
        <taxon>Pooideae</taxon>
        <taxon>Triticodae</taxon>
        <taxon>Triticeae</taxon>
        <taxon>Triticinae</taxon>
        <taxon>Triticum</taxon>
    </lineage>
</organism>
<reference evidence="1" key="1">
    <citation type="submission" date="2018-08" db="EMBL/GenBank/DDBJ databases">
        <authorList>
            <person name="Rossello M."/>
        </authorList>
    </citation>
    <scope>NUCLEOTIDE SEQUENCE [LARGE SCALE GENOMIC DNA]</scope>
    <source>
        <strain evidence="1">cv. Chinese Spring</strain>
    </source>
</reference>
<dbReference type="Proteomes" id="UP000019116">
    <property type="component" value="Chromosome 7D"/>
</dbReference>
<sequence length="417" mass="46305">MPPAPTAAASAALRREDLLRVAAPLRSLLAAAPYAPPEGSDTSVKSLLASLLPSPSEPPTGGAGKEAVDLLLFCAAARAASAEAPALHWVPEGLSKAAAAAMEEMAAMGGWAGVAEMVVAMMPEAVPPLKAVLKDTGVDANDDMMMIGAVKPPKEHAFVAAHQFRWLLSQVNYPKLGDLCWLVIPCADHWSPDVKEQGMISFMHIAKNVKVTELSLYEDAILDACCQNIPADDELWYRVVEVSVLLLTAQRSNPRSPWYDRVLSEMLGHLERQPLNKERRGAWLTLIGPVSDAMGLFLLAHFRLLFSLFFQWMHADDDRTVLLVLERIHTVIKLTWIRKSPYTSRLVDELVLLYKESATRKSHEIMRNHIVEILVLLQKCKGQQFEEAWKKHEADPDLTLLLSRFKQLCTRDHSPEF</sequence>
<proteinExistence type="predicted"/>
<dbReference type="Gramene" id="TraesCS7D03G0997500.1">
    <property type="protein sequence ID" value="TraesCS7D03G0997500.1.CDS"/>
    <property type="gene ID" value="TraesCS7D03G0997500"/>
</dbReference>
<dbReference type="SUPFAM" id="SSF48371">
    <property type="entry name" value="ARM repeat"/>
    <property type="match status" value="1"/>
</dbReference>
<dbReference type="InterPro" id="IPR016024">
    <property type="entry name" value="ARM-type_fold"/>
</dbReference>
<reference evidence="1" key="2">
    <citation type="submission" date="2018-10" db="UniProtKB">
        <authorList>
            <consortium name="EnsemblPlants"/>
        </authorList>
    </citation>
    <scope>IDENTIFICATION</scope>
</reference>